<keyword evidence="9" id="KW-1185">Reference proteome</keyword>
<dbReference type="Proteomes" id="UP000700732">
    <property type="component" value="Unassembled WGS sequence"/>
</dbReference>
<feature type="chain" id="PRO_5046618644" evidence="5">
    <location>
        <begin position="22"/>
        <end position="524"/>
    </location>
</feature>
<reference evidence="8 9" key="1">
    <citation type="submission" date="2019-06" db="EMBL/GenBank/DDBJ databases">
        <title>Spirosoma utsteinense sp. nov. isolated from Antarctic ice-free soils.</title>
        <authorList>
            <person name="Tahon G."/>
        </authorList>
    </citation>
    <scope>NUCLEOTIDE SEQUENCE [LARGE SCALE GENOMIC DNA]</scope>
    <source>
        <strain evidence="8 9">LMG 31447</strain>
    </source>
</reference>
<evidence type="ECO:0000313" key="8">
    <source>
        <dbReference type="EMBL" id="MBC3794394.1"/>
    </source>
</evidence>
<dbReference type="Gene3D" id="2.115.10.20">
    <property type="entry name" value="Glycosyl hydrolase domain, family 43"/>
    <property type="match status" value="1"/>
</dbReference>
<name>A0ABR6WCZ4_9BACT</name>
<evidence type="ECO:0000256" key="2">
    <source>
        <dbReference type="ARBA" id="ARBA00022801"/>
    </source>
</evidence>
<evidence type="ECO:0000259" key="6">
    <source>
        <dbReference type="Pfam" id="PF00251"/>
    </source>
</evidence>
<dbReference type="SUPFAM" id="SSF49899">
    <property type="entry name" value="Concanavalin A-like lectins/glucanases"/>
    <property type="match status" value="1"/>
</dbReference>
<dbReference type="InterPro" id="IPR013320">
    <property type="entry name" value="ConA-like_dom_sf"/>
</dbReference>
<dbReference type="InterPro" id="IPR023296">
    <property type="entry name" value="Glyco_hydro_beta-prop_sf"/>
</dbReference>
<keyword evidence="5" id="KW-0732">Signal</keyword>
<organism evidence="8 9">
    <name type="scientific">Spirosoma utsteinense</name>
    <dbReference type="NCBI Taxonomy" id="2585773"/>
    <lineage>
        <taxon>Bacteria</taxon>
        <taxon>Pseudomonadati</taxon>
        <taxon>Bacteroidota</taxon>
        <taxon>Cytophagia</taxon>
        <taxon>Cytophagales</taxon>
        <taxon>Cytophagaceae</taxon>
        <taxon>Spirosoma</taxon>
    </lineage>
</organism>
<keyword evidence="2 4" id="KW-0378">Hydrolase</keyword>
<keyword evidence="3 4" id="KW-0326">Glycosidase</keyword>
<dbReference type="PROSITE" id="PS00609">
    <property type="entry name" value="GLYCOSYL_HYDROL_F32"/>
    <property type="match status" value="1"/>
</dbReference>
<dbReference type="InterPro" id="IPR018053">
    <property type="entry name" value="Glyco_hydro_32_AS"/>
</dbReference>
<dbReference type="Pfam" id="PF08244">
    <property type="entry name" value="Glyco_hydro_32C"/>
    <property type="match status" value="1"/>
</dbReference>
<dbReference type="Gene3D" id="2.60.120.560">
    <property type="entry name" value="Exo-inulinase, domain 1"/>
    <property type="match status" value="1"/>
</dbReference>
<dbReference type="SMART" id="SM00640">
    <property type="entry name" value="Glyco_32"/>
    <property type="match status" value="1"/>
</dbReference>
<evidence type="ECO:0000256" key="4">
    <source>
        <dbReference type="RuleBase" id="RU362110"/>
    </source>
</evidence>
<feature type="domain" description="Glycosyl hydrolase family 32 N-terminal" evidence="6">
    <location>
        <begin position="37"/>
        <end position="364"/>
    </location>
</feature>
<evidence type="ECO:0000259" key="7">
    <source>
        <dbReference type="Pfam" id="PF08244"/>
    </source>
</evidence>
<feature type="signal peptide" evidence="5">
    <location>
        <begin position="1"/>
        <end position="21"/>
    </location>
</feature>
<dbReference type="EMBL" id="VFIA01000044">
    <property type="protein sequence ID" value="MBC3794394.1"/>
    <property type="molecule type" value="Genomic_DNA"/>
</dbReference>
<dbReference type="PANTHER" id="PTHR42800">
    <property type="entry name" value="EXOINULINASE INUD (AFU_ORTHOLOGUE AFUA_5G00480)"/>
    <property type="match status" value="1"/>
</dbReference>
<evidence type="ECO:0000256" key="1">
    <source>
        <dbReference type="ARBA" id="ARBA00009902"/>
    </source>
</evidence>
<dbReference type="InterPro" id="IPR001362">
    <property type="entry name" value="Glyco_hydro_32"/>
</dbReference>
<feature type="domain" description="Glycosyl hydrolase family 32 C-terminal" evidence="7">
    <location>
        <begin position="393"/>
        <end position="516"/>
    </location>
</feature>
<dbReference type="PANTHER" id="PTHR42800:SF1">
    <property type="entry name" value="EXOINULINASE INUD (AFU_ORTHOLOGUE AFUA_5G00480)"/>
    <property type="match status" value="1"/>
</dbReference>
<sequence length="524" mass="58194">MKKIFVTIALLSGVSHFSAGQADQASTKPESYRPQYHFSPPKNWINDPNGLLYYEGEYHLFYQHNPFGNEWGHMSWGHAVSKDLLRWEHLPVAIPEFTHSDGKTKTAIFSGSAVIDKGNTSGLCPAGTKDCMVAIYTGNVTEGETQTAQYQNVAYSSDKGRTWKQYDKNPVLDLKSKEFRDPNVFWYAPQKKWIMSAVKATEHRVAFFESKDLTKWTLLSHFGLQGDTTKVWECPALMPVPIQNEPGKTKWVLFISAGHPQKDYVGMQYFVGDFDGKTFSLDPANPKPIAPAVSNVVDYGKDYYAAIQFNDLPAKQTGPVMVGWLNNWAYGNKLPTTPFKGAMSLPRQITLKRTSAGLQLMQQPIATVASLRSDIAPQALVKVSDQSRVVEKSVPNSYEFRVDIKPGSAKTVGVRLAKNGAEETIIQYTNGKLQLDRRKSGNVSFSDRFPSVEEAPLNLQNGVFTLRVFVDKSIVEVFANEGERVITDLIFPGEPSGSIEIFAEGGSAEFSNVRVSPIKAVVAQ</sequence>
<dbReference type="InterPro" id="IPR013148">
    <property type="entry name" value="Glyco_hydro_32_N"/>
</dbReference>
<comment type="caution">
    <text evidence="8">The sequence shown here is derived from an EMBL/GenBank/DDBJ whole genome shotgun (WGS) entry which is preliminary data.</text>
</comment>
<dbReference type="CDD" id="cd18622">
    <property type="entry name" value="GH32_Inu-like"/>
    <property type="match status" value="1"/>
</dbReference>
<evidence type="ECO:0000256" key="3">
    <source>
        <dbReference type="ARBA" id="ARBA00023295"/>
    </source>
</evidence>
<dbReference type="Pfam" id="PF00251">
    <property type="entry name" value="Glyco_hydro_32N"/>
    <property type="match status" value="1"/>
</dbReference>
<accession>A0ABR6WCZ4</accession>
<proteinExistence type="inferred from homology"/>
<protein>
    <submittedName>
        <fullName evidence="8">Fructan beta-fructosidase</fullName>
    </submittedName>
</protein>
<evidence type="ECO:0000313" key="9">
    <source>
        <dbReference type="Proteomes" id="UP000700732"/>
    </source>
</evidence>
<dbReference type="SUPFAM" id="SSF75005">
    <property type="entry name" value="Arabinanase/levansucrase/invertase"/>
    <property type="match status" value="1"/>
</dbReference>
<dbReference type="InterPro" id="IPR013189">
    <property type="entry name" value="Glyco_hydro_32_C"/>
</dbReference>
<gene>
    <name evidence="8" type="ORF">FH603_4923</name>
</gene>
<comment type="similarity">
    <text evidence="1 4">Belongs to the glycosyl hydrolase 32 family.</text>
</comment>
<dbReference type="RefSeq" id="WP_186740874.1">
    <property type="nucleotide sequence ID" value="NZ_VFIA01000044.1"/>
</dbReference>
<evidence type="ECO:0000256" key="5">
    <source>
        <dbReference type="SAM" id="SignalP"/>
    </source>
</evidence>